<accession>A0A1H3WF90</accession>
<evidence type="ECO:0000313" key="1">
    <source>
        <dbReference type="EMBL" id="SDZ85481.1"/>
    </source>
</evidence>
<evidence type="ECO:0000313" key="2">
    <source>
        <dbReference type="Proteomes" id="UP000199397"/>
    </source>
</evidence>
<reference evidence="1 2" key="1">
    <citation type="submission" date="2016-10" db="EMBL/GenBank/DDBJ databases">
        <authorList>
            <person name="de Groot N.N."/>
        </authorList>
    </citation>
    <scope>NUCLEOTIDE SEQUENCE [LARGE SCALE GENOMIC DNA]</scope>
    <source>
        <strain evidence="1 2">DSM 21228</strain>
    </source>
</reference>
<dbReference type="STRING" id="525918.SAMN05660964_00414"/>
<dbReference type="RefSeq" id="WP_093064888.1">
    <property type="nucleotide sequence ID" value="NZ_FNQP01000002.1"/>
</dbReference>
<dbReference type="EMBL" id="FNQP01000002">
    <property type="protein sequence ID" value="SDZ85481.1"/>
    <property type="molecule type" value="Genomic_DNA"/>
</dbReference>
<proteinExistence type="predicted"/>
<organism evidence="1 2">
    <name type="scientific">Thiothrix caldifontis</name>
    <dbReference type="NCBI Taxonomy" id="525918"/>
    <lineage>
        <taxon>Bacteria</taxon>
        <taxon>Pseudomonadati</taxon>
        <taxon>Pseudomonadota</taxon>
        <taxon>Gammaproteobacteria</taxon>
        <taxon>Thiotrichales</taxon>
        <taxon>Thiotrichaceae</taxon>
        <taxon>Thiothrix</taxon>
    </lineage>
</organism>
<sequence length="117" mass="13495">MAVPDLTDLEKSIIQQSINERWRNGGIVAEEVEVELRLSKADRDVTACPAMYWEHNGCTFLVAKTGESRYRSQFFYSAKEQFNTGIEEYTDLGDCVLFLLRLQADHESERQQNFPKA</sequence>
<name>A0A1H3WF90_9GAMM</name>
<dbReference type="OrthoDB" id="5623992at2"/>
<protein>
    <submittedName>
        <fullName evidence="1">Uncharacterized protein</fullName>
    </submittedName>
</protein>
<dbReference type="Proteomes" id="UP000199397">
    <property type="component" value="Unassembled WGS sequence"/>
</dbReference>
<dbReference type="AlphaFoldDB" id="A0A1H3WF90"/>
<gene>
    <name evidence="1" type="ORF">SAMN05660964_00414</name>
</gene>
<keyword evidence="2" id="KW-1185">Reference proteome</keyword>